<evidence type="ECO:0000313" key="1">
    <source>
        <dbReference type="EMBL" id="KAJ6951157.1"/>
    </source>
</evidence>
<protein>
    <submittedName>
        <fullName evidence="1">Uncharacterized protein</fullName>
    </submittedName>
</protein>
<organism evidence="1 2">
    <name type="scientific">Populus alba x Populus x berolinensis</name>
    <dbReference type="NCBI Taxonomy" id="444605"/>
    <lineage>
        <taxon>Eukaryota</taxon>
        <taxon>Viridiplantae</taxon>
        <taxon>Streptophyta</taxon>
        <taxon>Embryophyta</taxon>
        <taxon>Tracheophyta</taxon>
        <taxon>Spermatophyta</taxon>
        <taxon>Magnoliopsida</taxon>
        <taxon>eudicotyledons</taxon>
        <taxon>Gunneridae</taxon>
        <taxon>Pentapetalae</taxon>
        <taxon>rosids</taxon>
        <taxon>fabids</taxon>
        <taxon>Malpighiales</taxon>
        <taxon>Salicaceae</taxon>
        <taxon>Saliceae</taxon>
        <taxon>Populus</taxon>
    </lineage>
</organism>
<reference evidence="1" key="1">
    <citation type="journal article" date="2023" name="Mol. Ecol. Resour.">
        <title>Chromosome-level genome assembly of a triploid poplar Populus alba 'Berolinensis'.</title>
        <authorList>
            <person name="Chen S."/>
            <person name="Yu Y."/>
            <person name="Wang X."/>
            <person name="Wang S."/>
            <person name="Zhang T."/>
            <person name="Zhou Y."/>
            <person name="He R."/>
            <person name="Meng N."/>
            <person name="Wang Y."/>
            <person name="Liu W."/>
            <person name="Liu Z."/>
            <person name="Liu J."/>
            <person name="Guo Q."/>
            <person name="Huang H."/>
            <person name="Sederoff R.R."/>
            <person name="Wang G."/>
            <person name="Qu G."/>
            <person name="Chen S."/>
        </authorList>
    </citation>
    <scope>NUCLEOTIDE SEQUENCE</scope>
    <source>
        <strain evidence="1">SC-2020</strain>
    </source>
</reference>
<name>A0AAD6L6A6_9ROSI</name>
<proteinExistence type="predicted"/>
<accession>A0AAD6L6A6</accession>
<keyword evidence="2" id="KW-1185">Reference proteome</keyword>
<sequence>MSRPESFENNILQSFEVLESTRNHSTGVSKFLQHLSNWQK</sequence>
<comment type="caution">
    <text evidence="1">The sequence shown here is derived from an EMBL/GenBank/DDBJ whole genome shotgun (WGS) entry which is preliminary data.</text>
</comment>
<dbReference type="AlphaFoldDB" id="A0AAD6L6A6"/>
<dbReference type="EMBL" id="JAQIZT010000019">
    <property type="protein sequence ID" value="KAJ6951157.1"/>
    <property type="molecule type" value="Genomic_DNA"/>
</dbReference>
<evidence type="ECO:0000313" key="2">
    <source>
        <dbReference type="Proteomes" id="UP001164929"/>
    </source>
</evidence>
<dbReference type="Proteomes" id="UP001164929">
    <property type="component" value="Chromosome 19"/>
</dbReference>
<gene>
    <name evidence="1" type="ORF">NC653_040513</name>
</gene>